<gene>
    <name evidence="1" type="ORF">LTRI10_LOCUS42216</name>
</gene>
<protein>
    <recommendedName>
        <fullName evidence="3">Aminotransferase-like plant mobile domain-containing protein</fullName>
    </recommendedName>
</protein>
<keyword evidence="2" id="KW-1185">Reference proteome</keyword>
<name>A0AAV2FVX4_9ROSI</name>
<evidence type="ECO:0000313" key="1">
    <source>
        <dbReference type="EMBL" id="CAL1402197.1"/>
    </source>
</evidence>
<evidence type="ECO:0008006" key="3">
    <source>
        <dbReference type="Google" id="ProtNLM"/>
    </source>
</evidence>
<organism evidence="1 2">
    <name type="scientific">Linum trigynum</name>
    <dbReference type="NCBI Taxonomy" id="586398"/>
    <lineage>
        <taxon>Eukaryota</taxon>
        <taxon>Viridiplantae</taxon>
        <taxon>Streptophyta</taxon>
        <taxon>Embryophyta</taxon>
        <taxon>Tracheophyta</taxon>
        <taxon>Spermatophyta</taxon>
        <taxon>Magnoliopsida</taxon>
        <taxon>eudicotyledons</taxon>
        <taxon>Gunneridae</taxon>
        <taxon>Pentapetalae</taxon>
        <taxon>rosids</taxon>
        <taxon>fabids</taxon>
        <taxon>Malpighiales</taxon>
        <taxon>Linaceae</taxon>
        <taxon>Linum</taxon>
    </lineage>
</organism>
<dbReference type="AlphaFoldDB" id="A0AAV2FVX4"/>
<dbReference type="EMBL" id="OZ034820">
    <property type="protein sequence ID" value="CAL1402197.1"/>
    <property type="molecule type" value="Genomic_DNA"/>
</dbReference>
<sequence>MEIPRSLFTGIIRFSNIVEGYDHARCLCQFGYRKIIPRAMMVPHDQYRMASGSSYTVLWDPFVNQLWDNVAAHRLDLNFASKPYEHPSEIVDEYVDWYLTRSHPRITHPSSDGVPQQRPLLVH</sequence>
<evidence type="ECO:0000313" key="2">
    <source>
        <dbReference type="Proteomes" id="UP001497516"/>
    </source>
</evidence>
<proteinExistence type="predicted"/>
<dbReference type="Proteomes" id="UP001497516">
    <property type="component" value="Chromosome 7"/>
</dbReference>
<accession>A0AAV2FVX4</accession>
<reference evidence="1 2" key="1">
    <citation type="submission" date="2024-04" db="EMBL/GenBank/DDBJ databases">
        <authorList>
            <person name="Fracassetti M."/>
        </authorList>
    </citation>
    <scope>NUCLEOTIDE SEQUENCE [LARGE SCALE GENOMIC DNA]</scope>
</reference>